<dbReference type="OrthoDB" id="2067260at2"/>
<proteinExistence type="predicted"/>
<evidence type="ECO:0000256" key="1">
    <source>
        <dbReference type="SAM" id="Phobius"/>
    </source>
</evidence>
<keyword evidence="1" id="KW-0472">Membrane</keyword>
<sequence>MKKIIVLITCFFGFFLLPIVVVHADSISSGSGILIDGKFDDWSGKPMTDFYEEGTNGNVTYKLSMLSDDQYLYLYVNMIPYGGHQSGLQTAGYVITIGNKKYDISFLNVPGNLSAGQTASFSAGVWDETSYTYKTNGVGYVNAYSETFPADTSLYRKGTYTNSVAEVKIPITDFNLSTISGQSITLANSNLGYQHITIEGTSTGPYIIVGIGFLLALFGFFGITYKKKNNHEKIGFH</sequence>
<organism evidence="2 3">
    <name type="scientific">Oenococcus oeni AWRIB429</name>
    <dbReference type="NCBI Taxonomy" id="655225"/>
    <lineage>
        <taxon>Bacteria</taxon>
        <taxon>Bacillati</taxon>
        <taxon>Bacillota</taxon>
        <taxon>Bacilli</taxon>
        <taxon>Lactobacillales</taxon>
        <taxon>Lactobacillaceae</taxon>
        <taxon>Oenococcus</taxon>
    </lineage>
</organism>
<keyword evidence="1" id="KW-1133">Transmembrane helix</keyword>
<accession>D3LAW4</accession>
<reference evidence="2 3" key="1">
    <citation type="journal article" date="2010" name="Appl. Microbiol. Biotechnol.">
        <title>Genotypic diversity in Oenococcus oeni by high-density microarray comparative genome hybridization and whole genome sequencing.</title>
        <authorList>
            <person name="Borneman A.R."/>
            <person name="Bartowsky E.J."/>
            <person name="McCarthy J."/>
            <person name="Chambers P.J."/>
        </authorList>
    </citation>
    <scope>NUCLEOTIDE SEQUENCE [LARGE SCALE GENOMIC DNA]</scope>
    <source>
        <strain evidence="2 3">AWRIB429</strain>
    </source>
</reference>
<dbReference type="EMBL" id="ACSE01000027">
    <property type="protein sequence ID" value="EFD88099.1"/>
    <property type="molecule type" value="Genomic_DNA"/>
</dbReference>
<evidence type="ECO:0008006" key="4">
    <source>
        <dbReference type="Google" id="ProtNLM"/>
    </source>
</evidence>
<dbReference type="Proteomes" id="UP000003075">
    <property type="component" value="Unassembled WGS sequence"/>
</dbReference>
<evidence type="ECO:0000313" key="3">
    <source>
        <dbReference type="Proteomes" id="UP000003075"/>
    </source>
</evidence>
<keyword evidence="1" id="KW-0812">Transmembrane</keyword>
<dbReference type="RefSeq" id="WP_002820852.1">
    <property type="nucleotide sequence ID" value="NZ_ACSE01000027.1"/>
</dbReference>
<evidence type="ECO:0000313" key="2">
    <source>
        <dbReference type="EMBL" id="EFD88099.1"/>
    </source>
</evidence>
<comment type="caution">
    <text evidence="2">The sequence shown here is derived from an EMBL/GenBank/DDBJ whole genome shotgun (WGS) entry which is preliminary data.</text>
</comment>
<name>D3LAW4_OENOE</name>
<dbReference type="InterPro" id="IPR026409">
    <property type="entry name" value="Firmicu_CTERM"/>
</dbReference>
<feature type="transmembrane region" description="Helical" evidence="1">
    <location>
        <begin position="206"/>
        <end position="225"/>
    </location>
</feature>
<dbReference type="GeneID" id="75066383"/>
<gene>
    <name evidence="2" type="ORF">AWRIB429_1494</name>
</gene>
<dbReference type="AlphaFoldDB" id="D3LAW4"/>
<dbReference type="NCBIfam" id="TIGR04145">
    <property type="entry name" value="Firmicu_CTERM"/>
    <property type="match status" value="1"/>
</dbReference>
<protein>
    <recommendedName>
        <fullName evidence="4">Firmicu-CTERM sorting domain-containing protein</fullName>
    </recommendedName>
</protein>